<dbReference type="EMBL" id="CAEZWV010000003">
    <property type="protein sequence ID" value="CAB4662609.1"/>
    <property type="molecule type" value="Genomic_DNA"/>
</dbReference>
<gene>
    <name evidence="2" type="ORF">UFOPK2295_00289</name>
</gene>
<name>A0A6J6LP88_9ZZZZ</name>
<accession>A0A6J6LP88</accession>
<protein>
    <submittedName>
        <fullName evidence="2">Unannotated protein</fullName>
    </submittedName>
</protein>
<proteinExistence type="predicted"/>
<dbReference type="SUPFAM" id="SSF49503">
    <property type="entry name" value="Cupredoxins"/>
    <property type="match status" value="1"/>
</dbReference>
<feature type="region of interest" description="Disordered" evidence="1">
    <location>
        <begin position="20"/>
        <end position="40"/>
    </location>
</feature>
<reference evidence="2" key="1">
    <citation type="submission" date="2020-05" db="EMBL/GenBank/DDBJ databases">
        <authorList>
            <person name="Chiriac C."/>
            <person name="Salcher M."/>
            <person name="Ghai R."/>
            <person name="Kavagutti S V."/>
        </authorList>
    </citation>
    <scope>NUCLEOTIDE SEQUENCE</scope>
</reference>
<organism evidence="2">
    <name type="scientific">freshwater metagenome</name>
    <dbReference type="NCBI Taxonomy" id="449393"/>
    <lineage>
        <taxon>unclassified sequences</taxon>
        <taxon>metagenomes</taxon>
        <taxon>ecological metagenomes</taxon>
    </lineage>
</organism>
<dbReference type="PROSITE" id="PS51257">
    <property type="entry name" value="PROKAR_LIPOPROTEIN"/>
    <property type="match status" value="1"/>
</dbReference>
<sequence>MKKIAFAALAVFALSSCGDATTTDSTSVAPTTVATNSSDESNTETFTLTVGENSGAKNIVSFTKGSNVELTIVNPNADDEVHLHGYDLTTGDLPKGEKGVISFIADEAGDFEIESHITEEVLSIIRISE</sequence>
<evidence type="ECO:0000256" key="1">
    <source>
        <dbReference type="SAM" id="MobiDB-lite"/>
    </source>
</evidence>
<dbReference type="Gene3D" id="2.60.40.420">
    <property type="entry name" value="Cupredoxins - blue copper proteins"/>
    <property type="match status" value="1"/>
</dbReference>
<evidence type="ECO:0000313" key="2">
    <source>
        <dbReference type="EMBL" id="CAB4662609.1"/>
    </source>
</evidence>
<dbReference type="AlphaFoldDB" id="A0A6J6LP88"/>
<dbReference type="InterPro" id="IPR008972">
    <property type="entry name" value="Cupredoxin"/>
</dbReference>
<feature type="compositionally biased region" description="Low complexity" evidence="1">
    <location>
        <begin position="20"/>
        <end position="35"/>
    </location>
</feature>